<dbReference type="InterPro" id="IPR035906">
    <property type="entry name" value="MetI-like_sf"/>
</dbReference>
<dbReference type="Pfam" id="PF00528">
    <property type="entry name" value="BPD_transp_1"/>
    <property type="match status" value="1"/>
</dbReference>
<dbReference type="Gene3D" id="1.10.3720.10">
    <property type="entry name" value="MetI-like"/>
    <property type="match status" value="1"/>
</dbReference>
<dbReference type="GO" id="GO:0055085">
    <property type="term" value="P:transmembrane transport"/>
    <property type="evidence" value="ECO:0007669"/>
    <property type="project" value="InterPro"/>
</dbReference>
<feature type="transmembrane region" description="Helical" evidence="7">
    <location>
        <begin position="290"/>
        <end position="311"/>
    </location>
</feature>
<feature type="transmembrane region" description="Helical" evidence="7">
    <location>
        <begin position="265"/>
        <end position="283"/>
    </location>
</feature>
<keyword evidence="2" id="KW-0813">Transport</keyword>
<sequence>MLTYLARRLLLMIPTLFGITLVVFTVMAASPGGLSVQSLVDTQGLEPEARKALEDYYNKLYGLDQPAPVQYLRWINNISPIGFTFDDEGSIDSFSFTKGVDLGRSLIYGRPVTELLKERVPITLLLNVLTIPIIYLIAISIGVRAATKRGELFDVGSGLIMLGLWSVPTMLAGVLLMGYFSNDQFWHIFPTSGLSYREAYDMPFLPHWSNAFEPIKLLLSFLVGGFVLVYLSIKGQRRVRAILMGLLGLVLGGLFAANMAGETGWVTFGLITLFIAALFYALGDMEYASFRTLSMGLLGIFVGGYVASLTLEGEFVRGFLVDRIWHLVLPVATLTYGGFAFLTKLARTSVLENLLSDYARTARAKGASEHDVLWRHVFRNSLLPLITVAAALLPGLLGGSVIVESIFSIDGMGKLSVEAVKSKDREVVLAVTLIGGLLTLVGYLIADLFYAIADPRVSYD</sequence>
<feature type="transmembrane region" description="Helical" evidence="7">
    <location>
        <begin position="382"/>
        <end position="407"/>
    </location>
</feature>
<dbReference type="InterPro" id="IPR045621">
    <property type="entry name" value="BPD_transp_1_N"/>
</dbReference>
<keyword evidence="5 7" id="KW-1133">Transmembrane helix</keyword>
<reference evidence="9" key="1">
    <citation type="submission" date="2018-06" db="EMBL/GenBank/DDBJ databases">
        <authorList>
            <person name="Zhirakovskaya E."/>
        </authorList>
    </citation>
    <scope>NUCLEOTIDE SEQUENCE</scope>
</reference>
<evidence type="ECO:0000256" key="5">
    <source>
        <dbReference type="ARBA" id="ARBA00022989"/>
    </source>
</evidence>
<feature type="transmembrane region" description="Helical" evidence="7">
    <location>
        <begin position="323"/>
        <end position="342"/>
    </location>
</feature>
<evidence type="ECO:0000256" key="1">
    <source>
        <dbReference type="ARBA" id="ARBA00004651"/>
    </source>
</evidence>
<dbReference type="PANTHER" id="PTHR30465">
    <property type="entry name" value="INNER MEMBRANE ABC TRANSPORTER"/>
    <property type="match status" value="1"/>
</dbReference>
<evidence type="ECO:0000256" key="2">
    <source>
        <dbReference type="ARBA" id="ARBA00022448"/>
    </source>
</evidence>
<feature type="transmembrane region" description="Helical" evidence="7">
    <location>
        <begin position="215"/>
        <end position="233"/>
    </location>
</feature>
<organism evidence="9">
    <name type="scientific">hydrothermal vent metagenome</name>
    <dbReference type="NCBI Taxonomy" id="652676"/>
    <lineage>
        <taxon>unclassified sequences</taxon>
        <taxon>metagenomes</taxon>
        <taxon>ecological metagenomes</taxon>
    </lineage>
</organism>
<name>A0A3B1A2J8_9ZZZZ</name>
<keyword evidence="4 7" id="KW-0812">Transmembrane</keyword>
<dbReference type="AlphaFoldDB" id="A0A3B1A2J8"/>
<feature type="transmembrane region" description="Helical" evidence="7">
    <location>
        <begin position="427"/>
        <end position="453"/>
    </location>
</feature>
<keyword evidence="3" id="KW-1003">Cell membrane</keyword>
<dbReference type="GO" id="GO:0005886">
    <property type="term" value="C:plasma membrane"/>
    <property type="evidence" value="ECO:0007669"/>
    <property type="project" value="UniProtKB-SubCell"/>
</dbReference>
<feature type="transmembrane region" description="Helical" evidence="7">
    <location>
        <begin position="124"/>
        <end position="147"/>
    </location>
</feature>
<evidence type="ECO:0000259" key="8">
    <source>
        <dbReference type="PROSITE" id="PS50928"/>
    </source>
</evidence>
<evidence type="ECO:0000256" key="4">
    <source>
        <dbReference type="ARBA" id="ARBA00022692"/>
    </source>
</evidence>
<comment type="subcellular location">
    <subcellularLocation>
        <location evidence="1">Cell membrane</location>
        <topology evidence="1">Multi-pass membrane protein</topology>
    </subcellularLocation>
</comment>
<dbReference type="CDD" id="cd06261">
    <property type="entry name" value="TM_PBP2"/>
    <property type="match status" value="1"/>
</dbReference>
<proteinExistence type="predicted"/>
<evidence type="ECO:0000313" key="9">
    <source>
        <dbReference type="EMBL" id="VAW92389.1"/>
    </source>
</evidence>
<feature type="transmembrane region" description="Helical" evidence="7">
    <location>
        <begin position="9"/>
        <end position="29"/>
    </location>
</feature>
<feature type="transmembrane region" description="Helical" evidence="7">
    <location>
        <begin position="240"/>
        <end position="259"/>
    </location>
</feature>
<dbReference type="EMBL" id="UOFR01000014">
    <property type="protein sequence ID" value="VAW92389.1"/>
    <property type="molecule type" value="Genomic_DNA"/>
</dbReference>
<gene>
    <name evidence="9" type="ORF">MNBD_GAMMA21-1285</name>
</gene>
<evidence type="ECO:0000256" key="3">
    <source>
        <dbReference type="ARBA" id="ARBA00022475"/>
    </source>
</evidence>
<dbReference type="Pfam" id="PF19300">
    <property type="entry name" value="BPD_transp_1_N"/>
    <property type="match status" value="1"/>
</dbReference>
<dbReference type="InterPro" id="IPR000515">
    <property type="entry name" value="MetI-like"/>
</dbReference>
<dbReference type="PROSITE" id="PS50928">
    <property type="entry name" value="ABC_TM1"/>
    <property type="match status" value="1"/>
</dbReference>
<keyword evidence="6 7" id="KW-0472">Membrane</keyword>
<accession>A0A3B1A2J8</accession>
<evidence type="ECO:0000256" key="7">
    <source>
        <dbReference type="SAM" id="Phobius"/>
    </source>
</evidence>
<protein>
    <submittedName>
        <fullName evidence="9">Oligopeptide transport system permease protein OppB (TC 3.A.1.5.1)</fullName>
    </submittedName>
</protein>
<feature type="domain" description="ABC transmembrane type-1" evidence="8">
    <location>
        <begin position="120"/>
        <end position="446"/>
    </location>
</feature>
<evidence type="ECO:0000256" key="6">
    <source>
        <dbReference type="ARBA" id="ARBA00023136"/>
    </source>
</evidence>
<feature type="transmembrane region" description="Helical" evidence="7">
    <location>
        <begin position="159"/>
        <end position="180"/>
    </location>
</feature>
<dbReference type="PANTHER" id="PTHR30465:SF0">
    <property type="entry name" value="OLIGOPEPTIDE TRANSPORT SYSTEM PERMEASE PROTEIN APPB"/>
    <property type="match status" value="1"/>
</dbReference>